<feature type="transmembrane region" description="Helical" evidence="1">
    <location>
        <begin position="122"/>
        <end position="144"/>
    </location>
</feature>
<dbReference type="GO" id="GO:0016747">
    <property type="term" value="F:acyltransferase activity, transferring groups other than amino-acyl groups"/>
    <property type="evidence" value="ECO:0007669"/>
    <property type="project" value="InterPro"/>
</dbReference>
<dbReference type="Pfam" id="PF01757">
    <property type="entry name" value="Acyl_transf_3"/>
    <property type="match status" value="1"/>
</dbReference>
<dbReference type="GO" id="GO:0016020">
    <property type="term" value="C:membrane"/>
    <property type="evidence" value="ECO:0007669"/>
    <property type="project" value="TreeGrafter"/>
</dbReference>
<feature type="transmembrane region" description="Helical" evidence="1">
    <location>
        <begin position="212"/>
        <end position="232"/>
    </location>
</feature>
<feature type="transmembrane region" description="Helical" evidence="1">
    <location>
        <begin position="184"/>
        <end position="203"/>
    </location>
</feature>
<accession>A0A326U1V9</accession>
<dbReference type="AlphaFoldDB" id="A0A326U1V9"/>
<feature type="transmembrane region" description="Helical" evidence="1">
    <location>
        <begin position="346"/>
        <end position="371"/>
    </location>
</feature>
<dbReference type="EMBL" id="QKUF01000022">
    <property type="protein sequence ID" value="PZW24220.1"/>
    <property type="molecule type" value="Genomic_DNA"/>
</dbReference>
<dbReference type="GO" id="GO:0000271">
    <property type="term" value="P:polysaccharide biosynthetic process"/>
    <property type="evidence" value="ECO:0007669"/>
    <property type="project" value="TreeGrafter"/>
</dbReference>
<keyword evidence="1" id="KW-1133">Transmembrane helix</keyword>
<feature type="transmembrane region" description="Helical" evidence="1">
    <location>
        <begin position="40"/>
        <end position="60"/>
    </location>
</feature>
<feature type="transmembrane region" description="Helical" evidence="1">
    <location>
        <begin position="422"/>
        <end position="441"/>
    </location>
</feature>
<keyword evidence="1" id="KW-0472">Membrane</keyword>
<feature type="transmembrane region" description="Helical" evidence="1">
    <location>
        <begin position="72"/>
        <end position="101"/>
    </location>
</feature>
<dbReference type="PANTHER" id="PTHR23028:SF53">
    <property type="entry name" value="ACYL_TRANSF_3 DOMAIN-CONTAINING PROTEIN"/>
    <property type="match status" value="1"/>
</dbReference>
<dbReference type="InterPro" id="IPR050879">
    <property type="entry name" value="Acyltransferase_3"/>
</dbReference>
<organism evidence="3 4">
    <name type="scientific">Thermosporothrix hazakensis</name>
    <dbReference type="NCBI Taxonomy" id="644383"/>
    <lineage>
        <taxon>Bacteria</taxon>
        <taxon>Bacillati</taxon>
        <taxon>Chloroflexota</taxon>
        <taxon>Ktedonobacteria</taxon>
        <taxon>Ktedonobacterales</taxon>
        <taxon>Thermosporotrichaceae</taxon>
        <taxon>Thermosporothrix</taxon>
    </lineage>
</organism>
<keyword evidence="1" id="KW-0812">Transmembrane</keyword>
<dbReference type="PANTHER" id="PTHR23028">
    <property type="entry name" value="ACETYLTRANSFERASE"/>
    <property type="match status" value="1"/>
</dbReference>
<dbReference type="OrthoDB" id="147882at2"/>
<comment type="caution">
    <text evidence="3">The sequence shown here is derived from an EMBL/GenBank/DDBJ whole genome shotgun (WGS) entry which is preliminary data.</text>
</comment>
<feature type="transmembrane region" description="Helical" evidence="1">
    <location>
        <begin position="383"/>
        <end position="402"/>
    </location>
</feature>
<feature type="domain" description="Acyltransferase 3" evidence="2">
    <location>
        <begin position="37"/>
        <end position="432"/>
    </location>
</feature>
<sequence>MITPVAVSQNRESFLQRTRAKLDLILEGKKQKNTIAVLDGVRALACLFVIAYHMMLIFVQDIKILRMDKLPVFFGAILNAGDTGVNLFFILSGFLLFLPYARAILFEQQKWPSFWRFYVKRIMRILPAYYLSLLLMILLFHPAYLQPRNLPRVLAFVTMFMDSGKTTFKEINGPFWTLAVEWQFYLWLPFIALGIGLLVRAIMSRSTPRSRFFLLSFFLLLLTSWGVFSRFVGLQFERHVWNLPAIPPIITHIYLVLSYGTIEKAGLHGKFLENFAVGMWVSSLYIYVQALPKQHKQNTERRLQKLSPLLFVIGLLVLLSMFLWKYDMHPKLATDLNIFRALNDNFAYVSELGYGLGYGICVLALLFGFAWLKRPFEWKPLRWIGLLSYGLYMWHLLLLQQLTPLIQSHVHHWPNILIYLSYGAWLLFLIIPCMLLLFFLVERPGIQLGELLTRNKKSHPTKRTASINDESHELIAKD</sequence>
<evidence type="ECO:0000256" key="1">
    <source>
        <dbReference type="SAM" id="Phobius"/>
    </source>
</evidence>
<evidence type="ECO:0000259" key="2">
    <source>
        <dbReference type="Pfam" id="PF01757"/>
    </source>
</evidence>
<reference evidence="3 4" key="1">
    <citation type="submission" date="2018-06" db="EMBL/GenBank/DDBJ databases">
        <title>Genomic Encyclopedia of Archaeal and Bacterial Type Strains, Phase II (KMG-II): from individual species to whole genera.</title>
        <authorList>
            <person name="Goeker M."/>
        </authorList>
    </citation>
    <scope>NUCLEOTIDE SEQUENCE [LARGE SCALE GENOMIC DNA]</scope>
    <source>
        <strain evidence="3 4">ATCC BAA-1881</strain>
    </source>
</reference>
<evidence type="ECO:0000313" key="4">
    <source>
        <dbReference type="Proteomes" id="UP000248806"/>
    </source>
</evidence>
<dbReference type="InterPro" id="IPR002656">
    <property type="entry name" value="Acyl_transf_3_dom"/>
</dbReference>
<keyword evidence="4" id="KW-1185">Reference proteome</keyword>
<proteinExistence type="predicted"/>
<dbReference type="Proteomes" id="UP000248806">
    <property type="component" value="Unassembled WGS sequence"/>
</dbReference>
<protein>
    <submittedName>
        <fullName evidence="3">Peptidoglycan/LPS O-acetylase OafA/YrhL</fullName>
    </submittedName>
</protein>
<evidence type="ECO:0000313" key="3">
    <source>
        <dbReference type="EMBL" id="PZW24220.1"/>
    </source>
</evidence>
<gene>
    <name evidence="3" type="ORF">EI42_04668</name>
</gene>
<feature type="transmembrane region" description="Helical" evidence="1">
    <location>
        <begin position="309"/>
        <end position="326"/>
    </location>
</feature>
<name>A0A326U1V9_THEHA</name>